<keyword evidence="5" id="KW-1185">Reference proteome</keyword>
<dbReference type="PANTHER" id="PTHR13817">
    <property type="entry name" value="TITIN"/>
    <property type="match status" value="1"/>
</dbReference>
<dbReference type="Gene3D" id="2.60.40.10">
    <property type="entry name" value="Immunoglobulins"/>
    <property type="match status" value="3"/>
</dbReference>
<evidence type="ECO:0000256" key="2">
    <source>
        <dbReference type="SAM" id="SignalP"/>
    </source>
</evidence>
<dbReference type="Pfam" id="PF00041">
    <property type="entry name" value="fn3"/>
    <property type="match status" value="1"/>
</dbReference>
<name>A0A1Y1CEP6_9BACT</name>
<protein>
    <recommendedName>
        <fullName evidence="3">Fibronectin type-III domain-containing protein</fullName>
    </recommendedName>
</protein>
<reference evidence="4 5" key="1">
    <citation type="journal article" date="2018" name="Mar. Genomics">
        <title>Complete genome sequence of Marinifilaceae bacterium strain SPP2, isolated from the Antarctic marine sediment.</title>
        <authorList>
            <person name="Watanabe M."/>
            <person name="Kojima H."/>
            <person name="Fukui M."/>
        </authorList>
    </citation>
    <scope>NUCLEOTIDE SEQUENCE [LARGE SCALE GENOMIC DNA]</scope>
    <source>
        <strain evidence="4 5">SPP2</strain>
    </source>
</reference>
<accession>A0A1Y1CEP6</accession>
<feature type="chain" id="PRO_5012056027" description="Fibronectin type-III domain-containing protein" evidence="2">
    <location>
        <begin position="26"/>
        <end position="866"/>
    </location>
</feature>
<dbReference type="CDD" id="cd00063">
    <property type="entry name" value="FN3"/>
    <property type="match status" value="3"/>
</dbReference>
<keyword evidence="2" id="KW-0732">Signal</keyword>
<dbReference type="InterPro" id="IPR050964">
    <property type="entry name" value="Striated_Muscle_Regulatory"/>
</dbReference>
<evidence type="ECO:0000256" key="1">
    <source>
        <dbReference type="ARBA" id="ARBA00022737"/>
    </source>
</evidence>
<dbReference type="InterPro" id="IPR017853">
    <property type="entry name" value="GH"/>
</dbReference>
<dbReference type="SUPFAM" id="SSF51445">
    <property type="entry name" value="(Trans)glycosidases"/>
    <property type="match status" value="1"/>
</dbReference>
<keyword evidence="1" id="KW-0677">Repeat</keyword>
<dbReference type="PANTHER" id="PTHR13817:SF73">
    <property type="entry name" value="FIBRONECTIN TYPE-III DOMAIN-CONTAINING PROTEIN"/>
    <property type="match status" value="1"/>
</dbReference>
<dbReference type="RefSeq" id="WP_096427742.1">
    <property type="nucleotide sequence ID" value="NZ_AP018042.1"/>
</dbReference>
<evidence type="ECO:0000313" key="5">
    <source>
        <dbReference type="Proteomes" id="UP000218267"/>
    </source>
</evidence>
<gene>
    <name evidence="4" type="ORF">ALGA_0434</name>
</gene>
<dbReference type="InterPro" id="IPR036116">
    <property type="entry name" value="FN3_sf"/>
</dbReference>
<sequence length="866" mass="99168">MKIKMSKKIQLVLIVCLLQVTGVIAQDVKFIEIDTTQGHAIKRGASGFNVRIADKVWSYTHPDFIEVVKELKPGWLRYFSGTMGDAFSSATGQYDLDYIAMFDHPKSFLKGHRFLETKGAHRIIDLYQLLSEVNGKLVVTVNGFTDTPKMTLELARFCKNNNIKVETWQFCNEPYFYVPNRNRYWWNDGYDYAAKMQAHAEAIKQIFPEAKLALNYTWDGVWTFMKEINQFQKKNGAYWNVFSKHSYAPHTGKKETVEQAYQRANSKLLEATSASAMKDIEAYTWKDVPMVITEFGVWNKPLNGIYESVYNIEYVMRQLEHTNTRYVGVHEISSKYTPLKDKNKIIENAFENHIEIDTDTLLTGIRRNLEGKAYKIYHEATNNSNYLYETSIVNNVQVQGLKSTKVNGMFAQTYKGINGYNYLVITNRSGESNQFQVKINGAVLQKELRTAYISGNSLATKDTDIHHTVYENGTIMVKPYSVSVSKWRSDEYKLQQPCIYKATVEKDGVLLKWGVVPNATGYKIHYGTEVSHINKTIEVDAENSFLIKNLILNKKYFFRVEALNSKINSVFSERVSLGYKLPIKPKIFKVSRRDHTVTLFWQSVASATGYLINYINTEGKDISINTNNVYGYRIEGLKDNTSYQFSVTAYNGLGTGVASEKETVLVSSRVPLSPRNVSAIKKTSNSIEVKWFAQDIVLSNTCYNVYRGEKLHEFTKIASCVQDSVYVDNSIVENKQYYYTVKSVTEVGESNFYPNIATAFSLQNKNKMNIQFIQTQIDGYLVRVNLNEMSLKPKDSYGVIINNVSYLNVEDIKILGIPEEEKRNSFQVFIPNSKVKENSNYAIKTFLIKDGKQIESAIVNQYIIKK</sequence>
<organism evidence="4 5">
    <name type="scientific">Labilibaculum antarcticum</name>
    <dbReference type="NCBI Taxonomy" id="1717717"/>
    <lineage>
        <taxon>Bacteria</taxon>
        <taxon>Pseudomonadati</taxon>
        <taxon>Bacteroidota</taxon>
        <taxon>Bacteroidia</taxon>
        <taxon>Marinilabiliales</taxon>
        <taxon>Marinifilaceae</taxon>
        <taxon>Labilibaculum</taxon>
    </lineage>
</organism>
<dbReference type="InterPro" id="IPR013783">
    <property type="entry name" value="Ig-like_fold"/>
</dbReference>
<evidence type="ECO:0000259" key="3">
    <source>
        <dbReference type="PROSITE" id="PS50853"/>
    </source>
</evidence>
<dbReference type="InterPro" id="IPR003961">
    <property type="entry name" value="FN3_dom"/>
</dbReference>
<dbReference type="EMBL" id="AP018042">
    <property type="protein sequence ID" value="BAX78828.1"/>
    <property type="molecule type" value="Genomic_DNA"/>
</dbReference>
<evidence type="ECO:0000313" key="4">
    <source>
        <dbReference type="EMBL" id="BAX78828.1"/>
    </source>
</evidence>
<dbReference type="KEGG" id="mbas:ALGA_0434"/>
<dbReference type="AlphaFoldDB" id="A0A1Y1CEP6"/>
<reference evidence="5" key="2">
    <citation type="journal article" date="2020" name="Antonie Van Leeuwenhoek">
        <title>Labilibaculum antarcticum sp. nov., a novel facultative anaerobic, psychrotorelant bacterium isolated from marine sediment of Antarctica.</title>
        <authorList>
            <person name="Watanabe M."/>
            <person name="Kojima H."/>
            <person name="Fukui M."/>
        </authorList>
    </citation>
    <scope>NUCLEOTIDE SEQUENCE [LARGE SCALE GENOMIC DNA]</scope>
    <source>
        <strain evidence="5">SPP2</strain>
    </source>
</reference>
<feature type="domain" description="Fibronectin type-III" evidence="3">
    <location>
        <begin position="581"/>
        <end position="669"/>
    </location>
</feature>
<feature type="signal peptide" evidence="2">
    <location>
        <begin position="1"/>
        <end position="25"/>
    </location>
</feature>
<dbReference type="SUPFAM" id="SSF49265">
    <property type="entry name" value="Fibronectin type III"/>
    <property type="match status" value="2"/>
</dbReference>
<feature type="domain" description="Fibronectin type-III" evidence="3">
    <location>
        <begin position="673"/>
        <end position="764"/>
    </location>
</feature>
<dbReference type="SMART" id="SM00060">
    <property type="entry name" value="FN3"/>
    <property type="match status" value="3"/>
</dbReference>
<dbReference type="PROSITE" id="PS50853">
    <property type="entry name" value="FN3"/>
    <property type="match status" value="2"/>
</dbReference>
<proteinExistence type="predicted"/>
<dbReference type="OrthoDB" id="926075at2"/>
<dbReference type="Gene3D" id="3.20.20.80">
    <property type="entry name" value="Glycosidases"/>
    <property type="match status" value="1"/>
</dbReference>
<dbReference type="Proteomes" id="UP000218267">
    <property type="component" value="Chromosome"/>
</dbReference>